<dbReference type="Proteomes" id="UP001316087">
    <property type="component" value="Unassembled WGS sequence"/>
</dbReference>
<dbReference type="RefSeq" id="WP_241369387.1">
    <property type="nucleotide sequence ID" value="NZ_JAKZFC010000003.1"/>
</dbReference>
<comment type="caution">
    <text evidence="1">The sequence shown here is derived from an EMBL/GenBank/DDBJ whole genome shotgun (WGS) entry which is preliminary data.</text>
</comment>
<keyword evidence="2" id="KW-1185">Reference proteome</keyword>
<evidence type="ECO:0000313" key="1">
    <source>
        <dbReference type="EMBL" id="MCH7322325.1"/>
    </source>
</evidence>
<dbReference type="Gene3D" id="3.30.470.20">
    <property type="entry name" value="ATP-grasp fold, B domain"/>
    <property type="match status" value="1"/>
</dbReference>
<dbReference type="EMBL" id="JAKZFC010000003">
    <property type="protein sequence ID" value="MCH7322325.1"/>
    <property type="molecule type" value="Genomic_DNA"/>
</dbReference>
<dbReference type="Pfam" id="PF14398">
    <property type="entry name" value="ATPgrasp_YheCD"/>
    <property type="match status" value="1"/>
</dbReference>
<evidence type="ECO:0000313" key="2">
    <source>
        <dbReference type="Proteomes" id="UP001316087"/>
    </source>
</evidence>
<proteinExistence type="predicted"/>
<protein>
    <submittedName>
        <fullName evidence="1">YheC/YheD family protein</fullName>
    </submittedName>
</protein>
<accession>A0ABS9UDB3</accession>
<organism evidence="1 2">
    <name type="scientific">Solibacillus palustris</name>
    <dbReference type="NCBI Taxonomy" id="2908203"/>
    <lineage>
        <taxon>Bacteria</taxon>
        <taxon>Bacillati</taxon>
        <taxon>Bacillota</taxon>
        <taxon>Bacilli</taxon>
        <taxon>Bacillales</taxon>
        <taxon>Caryophanaceae</taxon>
        <taxon>Solibacillus</taxon>
    </lineage>
</organism>
<reference evidence="1 2" key="1">
    <citation type="submission" date="2022-03" db="EMBL/GenBank/DDBJ databases">
        <authorList>
            <person name="Jo J.-H."/>
            <person name="Im W.-T."/>
        </authorList>
    </citation>
    <scope>NUCLEOTIDE SEQUENCE [LARGE SCALE GENOMIC DNA]</scope>
    <source>
        <strain evidence="1 2">MA9</strain>
    </source>
</reference>
<dbReference type="InterPro" id="IPR026838">
    <property type="entry name" value="YheC/D"/>
</dbReference>
<gene>
    <name evidence="1" type="ORF">LZ480_10525</name>
</gene>
<name>A0ABS9UDB3_9BACL</name>
<sequence>MHAIRGRIEQYKILMQHEQLQPYLAKIERFSKDALYSMLKLEHQIILKPIVGMDFIIVTKHQGMYQIKTKVRVVDMLEEGLYEYIQQIIGARNYIIQSHFHTTLLSKKGYHCLVTVQRRNERWYVTHSSKQNLNIIETVACFRHQVQLQKVAIMAAEQLGPSYTNCESIVIELIFNLAGDIVITDSFLHFSVSKWNQYQSIANFMPQTDLLTTSTFSCYLSWYSLVFLKPCNGQQGKGIIKIHKRGMRNYEIQMGRQKWAIAGIEQVYEHVRKIAPIDENYIIQRGIELATIDNRFMDIRVMTQKVANDWYVTGKVVKVAGPHFFVTNAAQSILTLQQALRQSTVLSKFHGQLENQIDTVCKAASHLLDQSAERNIIGFDIAVTDLGRIWVIEGNYVPDLSFFQTLEDTTMYNTIMNYKLMNRSPKKDG</sequence>
<dbReference type="SUPFAM" id="SSF56059">
    <property type="entry name" value="Glutathione synthetase ATP-binding domain-like"/>
    <property type="match status" value="1"/>
</dbReference>